<reference evidence="2 3" key="1">
    <citation type="submission" date="2009-01" db="EMBL/GenBank/DDBJ databases">
        <authorList>
            <person name="Qin X."/>
            <person name="Bachman B."/>
            <person name="Battles P."/>
            <person name="Bell A."/>
            <person name="Bess C."/>
            <person name="Bickham C."/>
            <person name="Chaboub L."/>
            <person name="Chen D."/>
            <person name="Coyle M."/>
            <person name="Deiros D.R."/>
            <person name="Dinh H."/>
            <person name="Forbes L."/>
            <person name="Fowler G."/>
            <person name="Francisco L."/>
            <person name="Fu Q."/>
            <person name="Gubbala S."/>
            <person name="Hale W."/>
            <person name="Han Y."/>
            <person name="Hemphill L."/>
            <person name="Highlander S.K."/>
            <person name="Hirani K."/>
            <person name="Hogues M."/>
            <person name="Jackson L."/>
            <person name="Jakkamsetti A."/>
            <person name="Javaid M."/>
            <person name="Jiang H."/>
            <person name="Korchina V."/>
            <person name="Kovar C."/>
            <person name="Lara F."/>
            <person name="Lee S."/>
            <person name="Mata R."/>
            <person name="Mathew T."/>
            <person name="Moen C."/>
            <person name="Morales K."/>
            <person name="Munidasa M."/>
            <person name="Nazareth L."/>
            <person name="Ngo R."/>
            <person name="Nguyen L."/>
            <person name="Okwuonu G."/>
            <person name="Ongeri F."/>
            <person name="Patil S."/>
            <person name="Petrosino J."/>
            <person name="Pham C."/>
            <person name="Pham P."/>
            <person name="Pu L.-L."/>
            <person name="Puazo M."/>
            <person name="Raj R."/>
            <person name="Reid J."/>
            <person name="Rouhana J."/>
            <person name="Saada N."/>
            <person name="Shang Y."/>
            <person name="Simmons D."/>
            <person name="Thornton R."/>
            <person name="Warren J."/>
            <person name="Weissenberger G."/>
            <person name="Zhang J."/>
            <person name="Zhang L."/>
            <person name="Zhou C."/>
            <person name="Zhu D."/>
            <person name="Muzny D."/>
            <person name="Worley K."/>
            <person name="Gibbs R."/>
        </authorList>
    </citation>
    <scope>NUCLEOTIDE SEQUENCE [LARGE SCALE GENOMIC DNA]</scope>
    <source>
        <strain evidence="2 3">ATCC 33300</strain>
    </source>
</reference>
<keyword evidence="1" id="KW-0732">Signal</keyword>
<evidence type="ECO:0000313" key="2">
    <source>
        <dbReference type="EMBL" id="EEI94134.1"/>
    </source>
</evidence>
<dbReference type="HOGENOM" id="CLU_754206_0_0_10"/>
<proteinExistence type="predicted"/>
<dbReference type="EMBL" id="ACHB01000004">
    <property type="protein sequence ID" value="EEI94134.1"/>
    <property type="molecule type" value="Genomic_DNA"/>
</dbReference>
<dbReference type="RefSeq" id="WP_003013104.1">
    <property type="nucleotide sequence ID" value="NZ_GG668638.1"/>
</dbReference>
<comment type="caution">
    <text evidence="2">The sequence shown here is derived from an EMBL/GenBank/DDBJ whole genome shotgun (WGS) entry which is preliminary data.</text>
</comment>
<dbReference type="AlphaFoldDB" id="C2FSE4"/>
<dbReference type="Gene3D" id="2.20.110.10">
    <property type="entry name" value="Histone H3 K4-specific methyltransferase SET7/9 N-terminal domain"/>
    <property type="match status" value="1"/>
</dbReference>
<feature type="signal peptide" evidence="1">
    <location>
        <begin position="1"/>
        <end position="24"/>
    </location>
</feature>
<protein>
    <recommendedName>
        <fullName evidence="4">MORN repeat protein</fullName>
    </recommendedName>
</protein>
<evidence type="ECO:0000256" key="1">
    <source>
        <dbReference type="SAM" id="SignalP"/>
    </source>
</evidence>
<feature type="chain" id="PRO_5002912154" description="MORN repeat protein" evidence="1">
    <location>
        <begin position="25"/>
        <end position="370"/>
    </location>
</feature>
<name>C2FSE4_SPHSI</name>
<dbReference type="SUPFAM" id="SSF82185">
    <property type="entry name" value="Histone H3 K4-specific methyltransferase SET7/9 N-terminal domain"/>
    <property type="match status" value="1"/>
</dbReference>
<dbReference type="Proteomes" id="UP000006241">
    <property type="component" value="Unassembled WGS sequence"/>
</dbReference>
<organism evidence="2 3">
    <name type="scientific">Sphingobacterium spiritivorum ATCC 33300</name>
    <dbReference type="NCBI Taxonomy" id="525372"/>
    <lineage>
        <taxon>Bacteria</taxon>
        <taxon>Pseudomonadati</taxon>
        <taxon>Bacteroidota</taxon>
        <taxon>Sphingobacteriia</taxon>
        <taxon>Sphingobacteriales</taxon>
        <taxon>Sphingobacteriaceae</taxon>
        <taxon>Sphingobacterium</taxon>
    </lineage>
</organism>
<sequence length="370" mass="42776">MINFKKICLLSVFAFLLFSIEAQETRLVYFEKVTDSLMRFYFDNYYYLAEKNCPFKSIERVTGFNKETNTFEGNFKDFGPTGHVILTGSHSNGVKTGPFIAYHPNGKVKWEATFADGQPVNDWKFYYPDGRPMMVLNYEQGVRIMSQWDRKGKQIVKDGEGLYDFTIPFEGYSEYGYPMLRRRGRVKSGVPADRWEVYFVDEKNNSVLAADEYFSGGVFKRGDNYFTEDSYSQSDFPVLPVEYFVRAEYLVFKRCNFDDYSNFTNYLSEKIEKSFDVVKLTFKIVPGNFEYTAKLSEAGKPSRITFTKMIEDAKTQNILAAIIEVIPYYFPSLKNNLPVNDTIVVSGRLEVNDVGEIDVHSISIKRPAEE</sequence>
<evidence type="ECO:0000313" key="3">
    <source>
        <dbReference type="Proteomes" id="UP000006241"/>
    </source>
</evidence>
<accession>C2FSE4</accession>
<evidence type="ECO:0008006" key="4">
    <source>
        <dbReference type="Google" id="ProtNLM"/>
    </source>
</evidence>
<gene>
    <name evidence="2" type="ORF">HMPREF0765_0250</name>
</gene>